<gene>
    <name evidence="2" type="ORF">P879_06854</name>
</gene>
<dbReference type="OrthoDB" id="6251552at2759"/>
<dbReference type="EMBL" id="JTDF01021989">
    <property type="protein sequence ID" value="KAF8561099.1"/>
    <property type="molecule type" value="Genomic_DNA"/>
</dbReference>
<protein>
    <submittedName>
        <fullName evidence="2">Uncharacterized protein</fullName>
    </submittedName>
</protein>
<evidence type="ECO:0000313" key="3">
    <source>
        <dbReference type="Proteomes" id="UP000699462"/>
    </source>
</evidence>
<feature type="region of interest" description="Disordered" evidence="1">
    <location>
        <begin position="376"/>
        <end position="403"/>
    </location>
</feature>
<evidence type="ECO:0000313" key="2">
    <source>
        <dbReference type="EMBL" id="KAF8561099.1"/>
    </source>
</evidence>
<organism evidence="2 3">
    <name type="scientific">Paragonimus westermani</name>
    <dbReference type="NCBI Taxonomy" id="34504"/>
    <lineage>
        <taxon>Eukaryota</taxon>
        <taxon>Metazoa</taxon>
        <taxon>Spiralia</taxon>
        <taxon>Lophotrochozoa</taxon>
        <taxon>Platyhelminthes</taxon>
        <taxon>Trematoda</taxon>
        <taxon>Digenea</taxon>
        <taxon>Plagiorchiida</taxon>
        <taxon>Troglotremata</taxon>
        <taxon>Troglotrematidae</taxon>
        <taxon>Paragonimus</taxon>
    </lineage>
</organism>
<dbReference type="AlphaFoldDB" id="A0A8T0CZM3"/>
<dbReference type="Proteomes" id="UP000699462">
    <property type="component" value="Unassembled WGS sequence"/>
</dbReference>
<feature type="non-terminal residue" evidence="2">
    <location>
        <position position="596"/>
    </location>
</feature>
<reference evidence="2 3" key="1">
    <citation type="submission" date="2019-07" db="EMBL/GenBank/DDBJ databases">
        <title>Annotation for the trematode Paragonimus westermani.</title>
        <authorList>
            <person name="Choi Y.-J."/>
        </authorList>
    </citation>
    <scope>NUCLEOTIDE SEQUENCE [LARGE SCALE GENOMIC DNA]</scope>
    <source>
        <strain evidence="2">180907_Pwestermani</strain>
    </source>
</reference>
<comment type="caution">
    <text evidence="2">The sequence shown here is derived from an EMBL/GenBank/DDBJ whole genome shotgun (WGS) entry which is preliminary data.</text>
</comment>
<sequence length="596" mass="66113">SSLVVEDFTSGLAASTAEEKDKDSTLLTCDPSSRALCISVPDGLDSAVNQTRRPSVLDNRRGRLFSEAQQLTPLKIGEVVAPGMLSSSSECINSEKTNGTPKSITATPEPFQYVKKENDSKCSLRKSLASQRAVFLNVWHAEVVKSGCRLPLIPPPNPSVDMIEPGSDTHQIKRTKTAISPAGASETSEKELLECLFDMLLDNLLGGVAWNMMDKCISKSAMAQTRSAFNVNASDTAENDLLKRFESIIQKLTGHGYRDDVSLFTSSWLFKFMNSALDRMWKAFEKPLCDQLKSPHELLAWHKFIRDSVVSALAQLTSVNKYAELEASSSCDKPTVNQKVKLRRNRTLVGRADNVGSEQLSKVSFQPRVRPISLSFNRMDSSEDSKDSSLPSNSSEAISTDVRPRVSFMDEKLNRVSQAISLKDSVSESDPCEMGYFRGRPNLRRLAETDYDSELEASIEETCRLKVKLARVMSDLNGLLRANIQMQEVELERLRDMTSELPQPCADGILASARVVCLSELQSGHDGIVEWFSSMQLPEADLHTLINNVTDESDFLAMVTKEDLYRMKLCVTPNIATCAHQNIVSKGRLDVNCFLE</sequence>
<name>A0A8T0CZM3_9TREM</name>
<evidence type="ECO:0000256" key="1">
    <source>
        <dbReference type="SAM" id="MobiDB-lite"/>
    </source>
</evidence>
<proteinExistence type="predicted"/>
<keyword evidence="3" id="KW-1185">Reference proteome</keyword>
<accession>A0A8T0CZM3</accession>